<evidence type="ECO:0000256" key="2">
    <source>
        <dbReference type="ARBA" id="ARBA00022723"/>
    </source>
</evidence>
<dbReference type="InterPro" id="IPR006913">
    <property type="entry name" value="CENP-V/GFA"/>
</dbReference>
<comment type="similarity">
    <text evidence="1">Belongs to the Gfa family.</text>
</comment>
<evidence type="ECO:0000256" key="1">
    <source>
        <dbReference type="ARBA" id="ARBA00005495"/>
    </source>
</evidence>
<dbReference type="InterPro" id="IPR011057">
    <property type="entry name" value="Mss4-like_sf"/>
</dbReference>
<dbReference type="AlphaFoldDB" id="A0A1G6WH54"/>
<feature type="domain" description="CENP-V/GFA" evidence="5">
    <location>
        <begin position="4"/>
        <end position="114"/>
    </location>
</feature>
<dbReference type="PROSITE" id="PS51891">
    <property type="entry name" value="CENP_V_GFA"/>
    <property type="match status" value="1"/>
</dbReference>
<gene>
    <name evidence="6" type="ORF">SAMN05216337_1013168</name>
</gene>
<dbReference type="SUPFAM" id="SSF51316">
    <property type="entry name" value="Mss4-like"/>
    <property type="match status" value="1"/>
</dbReference>
<dbReference type="PANTHER" id="PTHR33337">
    <property type="entry name" value="GFA DOMAIN-CONTAINING PROTEIN"/>
    <property type="match status" value="1"/>
</dbReference>
<dbReference type="Pfam" id="PF04828">
    <property type="entry name" value="GFA"/>
    <property type="match status" value="1"/>
</dbReference>
<evidence type="ECO:0000313" key="6">
    <source>
        <dbReference type="EMBL" id="SDD65043.1"/>
    </source>
</evidence>
<accession>A0A1G6WH54</accession>
<organism evidence="6 7">
    <name type="scientific">Bradyrhizobium brasilense</name>
    <dbReference type="NCBI Taxonomy" id="1419277"/>
    <lineage>
        <taxon>Bacteria</taxon>
        <taxon>Pseudomonadati</taxon>
        <taxon>Pseudomonadota</taxon>
        <taxon>Alphaproteobacteria</taxon>
        <taxon>Hyphomicrobiales</taxon>
        <taxon>Nitrobacteraceae</taxon>
        <taxon>Bradyrhizobium</taxon>
    </lineage>
</organism>
<evidence type="ECO:0000256" key="3">
    <source>
        <dbReference type="ARBA" id="ARBA00022833"/>
    </source>
</evidence>
<keyword evidence="3" id="KW-0862">Zinc</keyword>
<keyword evidence="2" id="KW-0479">Metal-binding</keyword>
<name>A0A1G6WH54_9BRAD</name>
<dbReference type="PANTHER" id="PTHR33337:SF40">
    <property type="entry name" value="CENP-V_GFA DOMAIN-CONTAINING PROTEIN-RELATED"/>
    <property type="match status" value="1"/>
</dbReference>
<dbReference type="Proteomes" id="UP000199245">
    <property type="component" value="Unassembled WGS sequence"/>
</dbReference>
<sequence>MADVTGGCHCGEIRYEVTGEPVVHALCHCTDCRRHAGAPMVSWVMVAEDMVKVTKGQPRIYRSSEHGRRHFCANCGSGLFYTNGNMLPGFIDIQSGTYDDPDVVPATMHIQVAERLRWMEDAHELPTFDRFPPPE</sequence>
<evidence type="ECO:0000313" key="7">
    <source>
        <dbReference type="Proteomes" id="UP000199245"/>
    </source>
</evidence>
<keyword evidence="4" id="KW-0456">Lyase</keyword>
<dbReference type="EMBL" id="FMZW01000013">
    <property type="protein sequence ID" value="SDD65043.1"/>
    <property type="molecule type" value="Genomic_DNA"/>
</dbReference>
<reference evidence="6 7" key="1">
    <citation type="submission" date="2016-10" db="EMBL/GenBank/DDBJ databases">
        <authorList>
            <person name="de Groot N.N."/>
        </authorList>
    </citation>
    <scope>NUCLEOTIDE SEQUENCE [LARGE SCALE GENOMIC DNA]</scope>
    <source>
        <strain evidence="6 7">R5</strain>
    </source>
</reference>
<dbReference type="RefSeq" id="WP_092083346.1">
    <property type="nucleotide sequence ID" value="NZ_FMZW01000013.1"/>
</dbReference>
<evidence type="ECO:0000256" key="4">
    <source>
        <dbReference type="ARBA" id="ARBA00023239"/>
    </source>
</evidence>
<evidence type="ECO:0000259" key="5">
    <source>
        <dbReference type="PROSITE" id="PS51891"/>
    </source>
</evidence>
<protein>
    <submittedName>
        <fullName evidence="6">Uncharacterized conserved protein</fullName>
    </submittedName>
</protein>
<dbReference type="GO" id="GO:0046872">
    <property type="term" value="F:metal ion binding"/>
    <property type="evidence" value="ECO:0007669"/>
    <property type="project" value="UniProtKB-KW"/>
</dbReference>
<dbReference type="GO" id="GO:0016846">
    <property type="term" value="F:carbon-sulfur lyase activity"/>
    <property type="evidence" value="ECO:0007669"/>
    <property type="project" value="InterPro"/>
</dbReference>
<proteinExistence type="inferred from homology"/>
<dbReference type="Gene3D" id="3.90.1590.10">
    <property type="entry name" value="glutathione-dependent formaldehyde- activating enzyme (gfa)"/>
    <property type="match status" value="1"/>
</dbReference>